<evidence type="ECO:0000313" key="1">
    <source>
        <dbReference type="EMBL" id="CAK7922220.1"/>
    </source>
</evidence>
<dbReference type="EMBL" id="CAKLBY020000065">
    <property type="protein sequence ID" value="CAK7922220.1"/>
    <property type="molecule type" value="Genomic_DNA"/>
</dbReference>
<evidence type="ECO:0000313" key="2">
    <source>
        <dbReference type="Proteomes" id="UP001162060"/>
    </source>
</evidence>
<comment type="caution">
    <text evidence="1">The sequence shown here is derived from an EMBL/GenBank/DDBJ whole genome shotgun (WGS) entry which is preliminary data.</text>
</comment>
<dbReference type="Pfam" id="PF14223">
    <property type="entry name" value="Retrotran_gag_2"/>
    <property type="match status" value="1"/>
</dbReference>
<organism evidence="1 2">
    <name type="scientific">Peronospora matthiolae</name>
    <dbReference type="NCBI Taxonomy" id="2874970"/>
    <lineage>
        <taxon>Eukaryota</taxon>
        <taxon>Sar</taxon>
        <taxon>Stramenopiles</taxon>
        <taxon>Oomycota</taxon>
        <taxon>Peronosporomycetes</taxon>
        <taxon>Peronosporales</taxon>
        <taxon>Peronosporaceae</taxon>
        <taxon>Peronospora</taxon>
    </lineage>
</organism>
<sequence length="143" mass="16578">MKYTSEGMPKNWDGNDCQTYKWAMIPVFKENDLKVIAVGDLTRATLATASAEKQEKEFAKKLLKIMWMIGLSVPPEVLHQIRDKEAGSDMWKELCNLYKGKQNESIRAYTIRRVEHELWNTKLTPGGDVNLHMWKVFSFKAKL</sequence>
<gene>
    <name evidence="1" type="ORF">PM001_LOCUS7518</name>
</gene>
<proteinExistence type="predicted"/>
<reference evidence="1" key="1">
    <citation type="submission" date="2024-01" db="EMBL/GenBank/DDBJ databases">
        <authorList>
            <person name="Webb A."/>
        </authorList>
    </citation>
    <scope>NUCLEOTIDE SEQUENCE</scope>
    <source>
        <strain evidence="1">Pm1</strain>
    </source>
</reference>
<accession>A0AAV1TM38</accession>
<dbReference type="AlphaFoldDB" id="A0AAV1TM38"/>
<protein>
    <submittedName>
        <fullName evidence="1">Uncharacterized protein</fullName>
    </submittedName>
</protein>
<dbReference type="Proteomes" id="UP001162060">
    <property type="component" value="Unassembled WGS sequence"/>
</dbReference>
<name>A0AAV1TM38_9STRA</name>